<keyword evidence="3" id="KW-0472">Membrane</keyword>
<accession>A0A510UM23</accession>
<dbReference type="FunFam" id="2.70.70.10:FF:000006">
    <property type="entry name" value="M23 family peptidase"/>
    <property type="match status" value="1"/>
</dbReference>
<gene>
    <name evidence="5" type="ORF">AFI02nite_37440</name>
</gene>
<proteinExistence type="predicted"/>
<feature type="transmembrane region" description="Helical" evidence="3">
    <location>
        <begin position="27"/>
        <end position="50"/>
    </location>
</feature>
<dbReference type="GO" id="GO:0004222">
    <property type="term" value="F:metalloendopeptidase activity"/>
    <property type="evidence" value="ECO:0007669"/>
    <property type="project" value="TreeGrafter"/>
</dbReference>
<dbReference type="InterPro" id="IPR050570">
    <property type="entry name" value="Cell_wall_metabolism_enzyme"/>
</dbReference>
<keyword evidence="3" id="KW-0812">Transmembrane</keyword>
<comment type="caution">
    <text evidence="5">The sequence shown here is derived from an EMBL/GenBank/DDBJ whole genome shotgun (WGS) entry which is preliminary data.</text>
</comment>
<dbReference type="PANTHER" id="PTHR21666">
    <property type="entry name" value="PEPTIDASE-RELATED"/>
    <property type="match status" value="1"/>
</dbReference>
<dbReference type="Proteomes" id="UP000321787">
    <property type="component" value="Unassembled WGS sequence"/>
</dbReference>
<evidence type="ECO:0000256" key="3">
    <source>
        <dbReference type="SAM" id="Phobius"/>
    </source>
</evidence>
<dbReference type="AlphaFoldDB" id="A0A510UM23"/>
<evidence type="ECO:0000256" key="1">
    <source>
        <dbReference type="ARBA" id="ARBA00022729"/>
    </source>
</evidence>
<dbReference type="SUPFAM" id="SSF51261">
    <property type="entry name" value="Duplicated hybrid motif"/>
    <property type="match status" value="1"/>
</dbReference>
<dbReference type="CDD" id="cd12797">
    <property type="entry name" value="M23_peptidase"/>
    <property type="match status" value="1"/>
</dbReference>
<evidence type="ECO:0000313" key="6">
    <source>
        <dbReference type="Proteomes" id="UP000321787"/>
    </source>
</evidence>
<evidence type="ECO:0000256" key="2">
    <source>
        <dbReference type="SAM" id="Coils"/>
    </source>
</evidence>
<name>A0A510UM23_ALIFS</name>
<dbReference type="PANTHER" id="PTHR21666:SF289">
    <property type="entry name" value="L-ALA--D-GLU ENDOPEPTIDASE"/>
    <property type="match status" value="1"/>
</dbReference>
<feature type="domain" description="M23ase beta-sheet core" evidence="4">
    <location>
        <begin position="175"/>
        <end position="270"/>
    </location>
</feature>
<organism evidence="5 6">
    <name type="scientific">Aliivibrio fischeri</name>
    <name type="common">Vibrio fischeri</name>
    <dbReference type="NCBI Taxonomy" id="668"/>
    <lineage>
        <taxon>Bacteria</taxon>
        <taxon>Pseudomonadati</taxon>
        <taxon>Pseudomonadota</taxon>
        <taxon>Gammaproteobacteria</taxon>
        <taxon>Vibrionales</taxon>
        <taxon>Vibrionaceae</taxon>
        <taxon>Aliivibrio</taxon>
    </lineage>
</organism>
<keyword evidence="2" id="KW-0175">Coiled coil</keyword>
<protein>
    <submittedName>
        <fullName evidence="5">Peptidase M23</fullName>
    </submittedName>
</protein>
<keyword evidence="3" id="KW-1133">Transmembrane helix</keyword>
<dbReference type="InterPro" id="IPR016047">
    <property type="entry name" value="M23ase_b-sheet_dom"/>
</dbReference>
<reference evidence="5 6" key="1">
    <citation type="submission" date="2019-07" db="EMBL/GenBank/DDBJ databases">
        <title>Whole genome shotgun sequence of Aliivibrio fischeri NBRC 101058.</title>
        <authorList>
            <person name="Hosoyama A."/>
            <person name="Uohara A."/>
            <person name="Ohji S."/>
            <person name="Ichikawa N."/>
        </authorList>
    </citation>
    <scope>NUCLEOTIDE SEQUENCE [LARGE SCALE GENOMIC DNA]</scope>
    <source>
        <strain evidence="5 6">NBRC 101058</strain>
    </source>
</reference>
<dbReference type="Gene3D" id="2.70.70.10">
    <property type="entry name" value="Glucose Permease (Domain IIA)"/>
    <property type="match status" value="1"/>
</dbReference>
<sequence>MPDKIRISVSHNKGTRLFAISQRRKKLVILSLVLGVSSFALSGFGLHYFYQQQEVAKIAIAELQNKNNELNQLIVDNNNSNHELTQQLEAKENELLVISQRVDDVESVLGLQEISEEDSSLAEKTLEQRLDVAAIDSAVRATMFRLIPNDTPLHYTRESSSFGRRTNPISGKRQRHLGIDLTCKRGTEIYAPADGVVELARSSNKGYGNLLKVQHSFGFMTMYAHLQKFKVRSGQFVKKGELIATCGNSGNSTGPHLHYEVRFLGRVLNPRSFMDWTPEKFDSLFEKERSVKWTPLVDVINNVVKLQLKLTQKPTVEQVEAINTAKAEDESSQQLTQ</sequence>
<dbReference type="EMBL" id="BJTZ01000037">
    <property type="protein sequence ID" value="GEK15708.1"/>
    <property type="molecule type" value="Genomic_DNA"/>
</dbReference>
<evidence type="ECO:0000313" key="5">
    <source>
        <dbReference type="EMBL" id="GEK15708.1"/>
    </source>
</evidence>
<dbReference type="InterPro" id="IPR011055">
    <property type="entry name" value="Dup_hybrid_motif"/>
</dbReference>
<evidence type="ECO:0000259" key="4">
    <source>
        <dbReference type="Pfam" id="PF01551"/>
    </source>
</evidence>
<dbReference type="Pfam" id="PF01551">
    <property type="entry name" value="Peptidase_M23"/>
    <property type="match status" value="1"/>
</dbReference>
<dbReference type="RefSeq" id="WP_146866281.1">
    <property type="nucleotide sequence ID" value="NZ_BJTZ01000037.1"/>
</dbReference>
<keyword evidence="1" id="KW-0732">Signal</keyword>
<feature type="coiled-coil region" evidence="2">
    <location>
        <begin position="53"/>
        <end position="101"/>
    </location>
</feature>